<feature type="transmembrane region" description="Helical" evidence="1">
    <location>
        <begin position="217"/>
        <end position="242"/>
    </location>
</feature>
<feature type="transmembrane region" description="Helical" evidence="1">
    <location>
        <begin position="24"/>
        <end position="40"/>
    </location>
</feature>
<keyword evidence="1" id="KW-1133">Transmembrane helix</keyword>
<feature type="transmembrane region" description="Helical" evidence="1">
    <location>
        <begin position="88"/>
        <end position="115"/>
    </location>
</feature>
<proteinExistence type="predicted"/>
<dbReference type="Proteomes" id="UP000199707">
    <property type="component" value="Unassembled WGS sequence"/>
</dbReference>
<organism evidence="2 3">
    <name type="scientific">Mycolicibacterium fluoranthenivorans</name>
    <dbReference type="NCBI Taxonomy" id="258505"/>
    <lineage>
        <taxon>Bacteria</taxon>
        <taxon>Bacillati</taxon>
        <taxon>Actinomycetota</taxon>
        <taxon>Actinomycetes</taxon>
        <taxon>Mycobacteriales</taxon>
        <taxon>Mycobacteriaceae</taxon>
        <taxon>Mycolicibacterium</taxon>
    </lineage>
</organism>
<protein>
    <submittedName>
        <fullName evidence="2">Uncharacterized protein</fullName>
    </submittedName>
</protein>
<reference evidence="3" key="1">
    <citation type="submission" date="2016-10" db="EMBL/GenBank/DDBJ databases">
        <authorList>
            <person name="Varghese N."/>
            <person name="Submissions S."/>
        </authorList>
    </citation>
    <scope>NUCLEOTIDE SEQUENCE [LARGE SCALE GENOMIC DNA]</scope>
    <source>
        <strain evidence="3">UNC267MFSha1.1M11</strain>
    </source>
</reference>
<accession>A0A1G4VAU2</accession>
<keyword evidence="1" id="KW-0472">Membrane</keyword>
<dbReference type="STRING" id="1502745.SAMN02799620_00671"/>
<dbReference type="EMBL" id="FMUB01000001">
    <property type="protein sequence ID" value="SCX03925.1"/>
    <property type="molecule type" value="Genomic_DNA"/>
</dbReference>
<name>A0A1G4VAU2_9MYCO</name>
<dbReference type="AlphaFoldDB" id="A0A1G4VAU2"/>
<evidence type="ECO:0000313" key="3">
    <source>
        <dbReference type="Proteomes" id="UP000199707"/>
    </source>
</evidence>
<evidence type="ECO:0000256" key="1">
    <source>
        <dbReference type="SAM" id="Phobius"/>
    </source>
</evidence>
<evidence type="ECO:0000313" key="2">
    <source>
        <dbReference type="EMBL" id="SCX03925.1"/>
    </source>
</evidence>
<feature type="transmembrane region" description="Helical" evidence="1">
    <location>
        <begin position="136"/>
        <end position="157"/>
    </location>
</feature>
<feature type="transmembrane region" description="Helical" evidence="1">
    <location>
        <begin position="52"/>
        <end position="76"/>
    </location>
</feature>
<keyword evidence="1" id="KW-0812">Transmembrane</keyword>
<feature type="transmembrane region" description="Helical" evidence="1">
    <location>
        <begin position="177"/>
        <end position="196"/>
    </location>
</feature>
<gene>
    <name evidence="2" type="ORF">SAMN02799620_00671</name>
</gene>
<sequence>MSLDEFCSSDQWSMLTSASEHSKLAAALGGFLITAIALYLKGEVRESVHTLALFSSAVLILVLSAFLSSLITGTAVPADAQRDGICAIVWAQGALATAMLAAGTAALFGGLGWMLAGHAISKMPADADEDAAGYTFLTKLGTWLTFAATMTTTLLLSETSIDYVHFAFGGTPPGWPVDAIGAAAAAVVVTSLVFVVRRSRALRLAEGAEPTRLTLGALKVATVCLVVLAITASWLALTLARFPKDWLTTPGSPVMYAVLLLTFGLPAVVGTAICYSAPSTDQR</sequence>
<dbReference type="RefSeq" id="WP_090353748.1">
    <property type="nucleotide sequence ID" value="NZ_FMUB01000001.1"/>
</dbReference>
<feature type="transmembrane region" description="Helical" evidence="1">
    <location>
        <begin position="254"/>
        <end position="277"/>
    </location>
</feature>